<evidence type="ECO:0000256" key="1">
    <source>
        <dbReference type="SAM" id="MobiDB-lite"/>
    </source>
</evidence>
<organism evidence="2">
    <name type="scientific">Hexamita inflata</name>
    <dbReference type="NCBI Taxonomy" id="28002"/>
    <lineage>
        <taxon>Eukaryota</taxon>
        <taxon>Metamonada</taxon>
        <taxon>Diplomonadida</taxon>
        <taxon>Hexamitidae</taxon>
        <taxon>Hexamitinae</taxon>
        <taxon>Hexamita</taxon>
    </lineage>
</organism>
<dbReference type="EMBL" id="CATOUU010000132">
    <property type="protein sequence ID" value="CAI9917513.1"/>
    <property type="molecule type" value="Genomic_DNA"/>
</dbReference>
<protein>
    <submittedName>
        <fullName evidence="3">Hypothetical_protein</fullName>
    </submittedName>
</protein>
<gene>
    <name evidence="2" type="ORF">HINF_LOCUS5158</name>
    <name evidence="3" type="ORF">HINF_LOCUS57793</name>
</gene>
<keyword evidence="4" id="KW-1185">Reference proteome</keyword>
<proteinExistence type="predicted"/>
<sequence length="196" mass="22494">MVTIVQHCSSHLNIPSSEENSGVQLYEAKWPLYSKASAHGKPLRQIHSIFQQKCPQHLENSHFQRSRNNIKNKQGDRRPRENQMLAETLAQDQTNSKLALREGKQIPANFEYPAVVKQNGVPVQHTKHIPSQPSCPNQIYEALSHGKLRFQQRSNDTCLPSLDRMVRSVIPTQRLLLINSTLPHQYLREPPRLLTN</sequence>
<evidence type="ECO:0000313" key="3">
    <source>
        <dbReference type="EMBL" id="CAL6076649.1"/>
    </source>
</evidence>
<accession>A0AA86NDT6</accession>
<reference evidence="3 4" key="2">
    <citation type="submission" date="2024-07" db="EMBL/GenBank/DDBJ databases">
        <authorList>
            <person name="Akdeniz Z."/>
        </authorList>
    </citation>
    <scope>NUCLEOTIDE SEQUENCE [LARGE SCALE GENOMIC DNA]</scope>
</reference>
<evidence type="ECO:0000313" key="4">
    <source>
        <dbReference type="Proteomes" id="UP001642409"/>
    </source>
</evidence>
<name>A0AA86NDT6_9EUKA</name>
<dbReference type="AlphaFoldDB" id="A0AA86NDT6"/>
<dbReference type="EMBL" id="CAXDID020000320">
    <property type="protein sequence ID" value="CAL6076649.1"/>
    <property type="molecule type" value="Genomic_DNA"/>
</dbReference>
<evidence type="ECO:0000313" key="2">
    <source>
        <dbReference type="EMBL" id="CAI9917513.1"/>
    </source>
</evidence>
<feature type="region of interest" description="Disordered" evidence="1">
    <location>
        <begin position="58"/>
        <end position="80"/>
    </location>
</feature>
<reference evidence="2" key="1">
    <citation type="submission" date="2023-06" db="EMBL/GenBank/DDBJ databases">
        <authorList>
            <person name="Kurt Z."/>
        </authorList>
    </citation>
    <scope>NUCLEOTIDE SEQUENCE</scope>
</reference>
<dbReference type="Proteomes" id="UP001642409">
    <property type="component" value="Unassembled WGS sequence"/>
</dbReference>
<comment type="caution">
    <text evidence="2">The sequence shown here is derived from an EMBL/GenBank/DDBJ whole genome shotgun (WGS) entry which is preliminary data.</text>
</comment>